<sequence>MDKTANSVQVGGDHYKKKALQPWDAIIEWKMGFLDGNALKYLVRFRDKGGVEDLMKARHYIDKLIEVETNEPDTTSKKPISYNPQRGQMGSSGSLDAPTELVDS</sequence>
<evidence type="ECO:0000313" key="2">
    <source>
        <dbReference type="EMBL" id="CAB4165922.1"/>
    </source>
</evidence>
<name>A0A6J5QV85_9CAUD</name>
<dbReference type="EMBL" id="LR797411">
    <property type="protein sequence ID" value="CAB4214093.1"/>
    <property type="molecule type" value="Genomic_DNA"/>
</dbReference>
<evidence type="ECO:0000313" key="5">
    <source>
        <dbReference type="EMBL" id="CAB4219308.1"/>
    </source>
</evidence>
<feature type="region of interest" description="Disordered" evidence="1">
    <location>
        <begin position="69"/>
        <end position="104"/>
    </location>
</feature>
<evidence type="ECO:0000313" key="3">
    <source>
        <dbReference type="EMBL" id="CAB4183544.1"/>
    </source>
</evidence>
<dbReference type="EMBL" id="LR797476">
    <property type="protein sequence ID" value="CAB4219308.1"/>
    <property type="molecule type" value="Genomic_DNA"/>
</dbReference>
<accession>A0A6J5QV85</accession>
<evidence type="ECO:0000313" key="4">
    <source>
        <dbReference type="EMBL" id="CAB4214093.1"/>
    </source>
</evidence>
<evidence type="ECO:0000256" key="1">
    <source>
        <dbReference type="SAM" id="MobiDB-lite"/>
    </source>
</evidence>
<dbReference type="EMBL" id="LR797045">
    <property type="protein sequence ID" value="CAB4183544.1"/>
    <property type="molecule type" value="Genomic_DNA"/>
</dbReference>
<gene>
    <name evidence="3" type="ORF">UFOVP1100_12</name>
    <name evidence="4" type="ORF">UFOVP1461_15</name>
    <name evidence="5" type="ORF">UFOVP1612_35</name>
    <name evidence="2" type="ORF">UFOVP839_4</name>
</gene>
<proteinExistence type="predicted"/>
<protein>
    <submittedName>
        <fullName evidence="3">SaV-like</fullName>
    </submittedName>
</protein>
<dbReference type="EMBL" id="LR796783">
    <property type="protein sequence ID" value="CAB4165922.1"/>
    <property type="molecule type" value="Genomic_DNA"/>
</dbReference>
<reference evidence="3" key="1">
    <citation type="submission" date="2020-05" db="EMBL/GenBank/DDBJ databases">
        <authorList>
            <person name="Chiriac C."/>
            <person name="Salcher M."/>
            <person name="Ghai R."/>
            <person name="Kavagutti S V."/>
        </authorList>
    </citation>
    <scope>NUCLEOTIDE SEQUENCE</scope>
</reference>
<dbReference type="Pfam" id="PF11753">
    <property type="entry name" value="DUF3310"/>
    <property type="match status" value="1"/>
</dbReference>
<dbReference type="InterPro" id="IPR021739">
    <property type="entry name" value="SaV-like"/>
</dbReference>
<feature type="compositionally biased region" description="Polar residues" evidence="1">
    <location>
        <begin position="82"/>
        <end position="94"/>
    </location>
</feature>
<organism evidence="3">
    <name type="scientific">uncultured Caudovirales phage</name>
    <dbReference type="NCBI Taxonomy" id="2100421"/>
    <lineage>
        <taxon>Viruses</taxon>
        <taxon>Duplodnaviria</taxon>
        <taxon>Heunggongvirae</taxon>
        <taxon>Uroviricota</taxon>
        <taxon>Caudoviricetes</taxon>
        <taxon>Peduoviridae</taxon>
        <taxon>Maltschvirus</taxon>
        <taxon>Maltschvirus maltsch</taxon>
    </lineage>
</organism>